<proteinExistence type="predicted"/>
<reference evidence="1 2" key="1">
    <citation type="submission" date="2016-11" db="EMBL/GenBank/DDBJ databases">
        <authorList>
            <person name="Jaros S."/>
            <person name="Januszkiewicz K."/>
            <person name="Wedrychowicz H."/>
        </authorList>
    </citation>
    <scope>NUCLEOTIDE SEQUENCE [LARGE SCALE GENOMIC DNA]</scope>
    <source>
        <strain evidence="1 2">DSM 13106</strain>
    </source>
</reference>
<dbReference type="RefSeq" id="WP_072743089.1">
    <property type="nucleotide sequence ID" value="NZ_FQXR01000003.1"/>
</dbReference>
<dbReference type="Proteomes" id="UP000184389">
    <property type="component" value="Unassembled WGS sequence"/>
</dbReference>
<dbReference type="EMBL" id="FQXR01000003">
    <property type="protein sequence ID" value="SHH56880.1"/>
    <property type="molecule type" value="Genomic_DNA"/>
</dbReference>
<evidence type="ECO:0000313" key="2">
    <source>
        <dbReference type="Proteomes" id="UP000184389"/>
    </source>
</evidence>
<organism evidence="1 2">
    <name type="scientific">Sporanaerobacter acetigenes DSM 13106</name>
    <dbReference type="NCBI Taxonomy" id="1123281"/>
    <lineage>
        <taxon>Bacteria</taxon>
        <taxon>Bacillati</taxon>
        <taxon>Bacillota</taxon>
        <taxon>Tissierellia</taxon>
        <taxon>Tissierellales</taxon>
        <taxon>Sporanaerobacteraceae</taxon>
        <taxon>Sporanaerobacter</taxon>
    </lineage>
</organism>
<sequence>MVNEITQQEGIRVTKNKEPKGLFYYSFPLGDLDYYVGINNSKGKAITGIFKTKDECINWLIGKSI</sequence>
<name>A0A1M5U1X7_9FIRM</name>
<dbReference type="OrthoDB" id="25181at1737404"/>
<accession>A0A1M5U1X7</accession>
<protein>
    <submittedName>
        <fullName evidence="1">Uncharacterized protein</fullName>
    </submittedName>
</protein>
<dbReference type="STRING" id="1123281.SAMN02745180_00498"/>
<gene>
    <name evidence="1" type="ORF">SAMN02745180_00498</name>
</gene>
<keyword evidence="2" id="KW-1185">Reference proteome</keyword>
<evidence type="ECO:0000313" key="1">
    <source>
        <dbReference type="EMBL" id="SHH56880.1"/>
    </source>
</evidence>
<dbReference type="AlphaFoldDB" id="A0A1M5U1X7"/>